<gene>
    <name evidence="2" type="ORF">EHUX00137_LOCUS33966</name>
</gene>
<feature type="compositionally biased region" description="Basic residues" evidence="1">
    <location>
        <begin position="459"/>
        <end position="472"/>
    </location>
</feature>
<proteinExistence type="predicted"/>
<dbReference type="AlphaFoldDB" id="A0A7S3WTS7"/>
<sequence>MPCGASLVEQHSFARCERGVSFGCLGTSRSIWVQNCRGVFRCAGRRPPFRCGYPEGAPAYNCSCGSGRGDPFWTLSDEETQALARPREAEERRGDSPHRFALLLHGMLGTEVRSSSSDFHSKWHDGGHAGKRMLLRHCAASHLKYVVDAAARGEQVDVFAHSWNREAAPWFDEAYGVVLRGSRHEPPQYTSQALKARSQALSIGRAALLMREFAALRNVTYTLALAIRTDAVLSSPVDLHRMPAETVTFAHWCCKHRKSPPATCAAAGTPRLPLLAHCAVADYAGAHHRAADVERSYFVMDWWLAGPPALVASWGRIASEWDAYAARNAELGIGRKWSHFLWAQHVHEVLRITPSFSSAVCAQIARRHFEAVRVLQDRARLTGSGDALLVHAWGGCFVGRDGRAQLEPTPEQCPRHCEHAPEVAAEEAAAAVAAAATDRWRAAAWAAAREQAAATAATKHVRTPRRPRRAQRLAKPGHDAPGVSRAQCKLVRQTSFAPCVLGRSFGCDPANGSMWVANCRGKFRCGSRPVHCGYPPGRSAYNCSCTHAKSMDLGLSSRAPLQRAVIIWAARGGGFDLSFMYKPVVDSLVGGFKAARSQPLIVQGYGVLYMESPELVTLRDGDIFVWIGPIGSDKPPWHALSTQGVRTVYFQTEPADGCLLARSAPRELWEFSWHNFDACAPRLPAGLTLRYVPLGFTAPSESEGRAVAAADAAALGPQTEADLLFFGFPFYKSGRKRCYARLQRVLGGRLNATWSVWSEAAFEAFWAGTGRWAAHLNLHKECGHAQSSHNPVVFRTSLLLSRGATVISERAYYKDEHEYAGLVTFGAVDALPSILEQRLIRGSTSDSTRPLQTNASVAALYARRFAPQRIFARARIYTDLLGTNASAPLTGEGGPSGAWPRMRVGTRAL</sequence>
<evidence type="ECO:0000256" key="1">
    <source>
        <dbReference type="SAM" id="MobiDB-lite"/>
    </source>
</evidence>
<evidence type="ECO:0000313" key="2">
    <source>
        <dbReference type="EMBL" id="CAE0576819.1"/>
    </source>
</evidence>
<reference evidence="2" key="1">
    <citation type="submission" date="2021-01" db="EMBL/GenBank/DDBJ databases">
        <authorList>
            <person name="Corre E."/>
            <person name="Pelletier E."/>
            <person name="Niang G."/>
            <person name="Scheremetjew M."/>
            <person name="Finn R."/>
            <person name="Kale V."/>
            <person name="Holt S."/>
            <person name="Cochrane G."/>
            <person name="Meng A."/>
            <person name="Brown T."/>
            <person name="Cohen L."/>
        </authorList>
    </citation>
    <scope>NUCLEOTIDE SEQUENCE</scope>
    <source>
        <strain evidence="2">379</strain>
    </source>
</reference>
<feature type="region of interest" description="Disordered" evidence="1">
    <location>
        <begin position="455"/>
        <end position="481"/>
    </location>
</feature>
<accession>A0A7S3WTS7</accession>
<name>A0A7S3WTS7_EMIHU</name>
<dbReference type="EMBL" id="HBIR01043523">
    <property type="protein sequence ID" value="CAE0576819.1"/>
    <property type="molecule type" value="Transcribed_RNA"/>
</dbReference>
<organism evidence="2">
    <name type="scientific">Emiliania huxleyi</name>
    <name type="common">Coccolithophore</name>
    <name type="synonym">Pontosphaera huxleyi</name>
    <dbReference type="NCBI Taxonomy" id="2903"/>
    <lineage>
        <taxon>Eukaryota</taxon>
        <taxon>Haptista</taxon>
        <taxon>Haptophyta</taxon>
        <taxon>Prymnesiophyceae</taxon>
        <taxon>Isochrysidales</taxon>
        <taxon>Noelaerhabdaceae</taxon>
        <taxon>Emiliania</taxon>
    </lineage>
</organism>
<protein>
    <submittedName>
        <fullName evidence="2">Uncharacterized protein</fullName>
    </submittedName>
</protein>